<dbReference type="Gene3D" id="2.30.110.10">
    <property type="entry name" value="Electron Transport, Fmn-binding Protein, Chain A"/>
    <property type="match status" value="1"/>
</dbReference>
<comment type="similarity">
    <text evidence="1">Belongs to the F420H(2)-dependent quinone reductase family.</text>
</comment>
<evidence type="ECO:0000313" key="4">
    <source>
        <dbReference type="EMBL" id="GAA3060102.1"/>
    </source>
</evidence>
<comment type="caution">
    <text evidence="4">The sequence shown here is derived from an EMBL/GenBank/DDBJ whole genome shotgun (WGS) entry which is preliminary data.</text>
</comment>
<protein>
    <submittedName>
        <fullName evidence="4">Nitroreductase family deazaflavin-dependent oxidoreductase</fullName>
    </submittedName>
</protein>
<dbReference type="Pfam" id="PF04075">
    <property type="entry name" value="F420H2_quin_red"/>
    <property type="match status" value="1"/>
</dbReference>
<organism evidence="4 5">
    <name type="scientific">Streptomyces glomeratus</name>
    <dbReference type="NCBI Taxonomy" id="284452"/>
    <lineage>
        <taxon>Bacteria</taxon>
        <taxon>Bacillati</taxon>
        <taxon>Actinomycetota</taxon>
        <taxon>Actinomycetes</taxon>
        <taxon>Kitasatosporales</taxon>
        <taxon>Streptomycetaceae</taxon>
        <taxon>Streptomyces</taxon>
    </lineage>
</organism>
<feature type="region of interest" description="Disordered" evidence="3">
    <location>
        <begin position="144"/>
        <end position="169"/>
    </location>
</feature>
<feature type="compositionally biased region" description="Basic and acidic residues" evidence="3">
    <location>
        <begin position="155"/>
        <end position="169"/>
    </location>
</feature>
<dbReference type="PANTHER" id="PTHR39428">
    <property type="entry name" value="F420H(2)-DEPENDENT QUINONE REDUCTASE RV1261C"/>
    <property type="match status" value="1"/>
</dbReference>
<evidence type="ECO:0000313" key="5">
    <source>
        <dbReference type="Proteomes" id="UP001501532"/>
    </source>
</evidence>
<dbReference type="PANTHER" id="PTHR39428:SF1">
    <property type="entry name" value="F420H(2)-DEPENDENT QUINONE REDUCTASE RV1261C"/>
    <property type="match status" value="1"/>
</dbReference>
<gene>
    <name evidence="4" type="ORF">GCM10010448_49310</name>
</gene>
<accession>A0ABP6LY19</accession>
<dbReference type="InterPro" id="IPR004378">
    <property type="entry name" value="F420H2_quin_Rdtase"/>
</dbReference>
<keyword evidence="5" id="KW-1185">Reference proteome</keyword>
<name>A0ABP6LY19_9ACTN</name>
<evidence type="ECO:0000256" key="1">
    <source>
        <dbReference type="ARBA" id="ARBA00008710"/>
    </source>
</evidence>
<comment type="catalytic activity">
    <reaction evidence="2">
        <text>oxidized coenzyme F420-(gamma-L-Glu)(n) + a quinol + H(+) = reduced coenzyme F420-(gamma-L-Glu)(n) + a quinone</text>
        <dbReference type="Rhea" id="RHEA:39663"/>
        <dbReference type="Rhea" id="RHEA-COMP:12939"/>
        <dbReference type="Rhea" id="RHEA-COMP:14378"/>
        <dbReference type="ChEBI" id="CHEBI:15378"/>
        <dbReference type="ChEBI" id="CHEBI:24646"/>
        <dbReference type="ChEBI" id="CHEBI:132124"/>
        <dbReference type="ChEBI" id="CHEBI:133980"/>
        <dbReference type="ChEBI" id="CHEBI:139511"/>
    </reaction>
</comment>
<proteinExistence type="inferred from homology"/>
<evidence type="ECO:0000256" key="2">
    <source>
        <dbReference type="ARBA" id="ARBA00049106"/>
    </source>
</evidence>
<dbReference type="EMBL" id="BAAAUF010000048">
    <property type="protein sequence ID" value="GAA3060102.1"/>
    <property type="molecule type" value="Genomic_DNA"/>
</dbReference>
<dbReference type="Proteomes" id="UP001501532">
    <property type="component" value="Unassembled WGS sequence"/>
</dbReference>
<evidence type="ECO:0000256" key="3">
    <source>
        <dbReference type="SAM" id="MobiDB-lite"/>
    </source>
</evidence>
<dbReference type="NCBIfam" id="TIGR00026">
    <property type="entry name" value="hi_GC_TIGR00026"/>
    <property type="match status" value="1"/>
</dbReference>
<sequence length="169" mass="18196">MGDVNEVNKRIIGEFRAQGGIVGGLFEGKHLLLLHTVGRRTGQARVNPLVYAADGDNLLVCGSSRGAEKDPAWVGNVAVMSEVTIEVGERVLRATPTVVRPSSPEWERLYGIWSAYWPDSTQYETKTSRRFPVVKLEPVAVEPASVGESGAADGDLAHGDEGRVALDGR</sequence>
<dbReference type="RefSeq" id="WP_234511376.1">
    <property type="nucleotide sequence ID" value="NZ_BAAAUF010000048.1"/>
</dbReference>
<dbReference type="InterPro" id="IPR012349">
    <property type="entry name" value="Split_barrel_FMN-bd"/>
</dbReference>
<reference evidence="5" key="1">
    <citation type="journal article" date="2019" name="Int. J. Syst. Evol. Microbiol.">
        <title>The Global Catalogue of Microorganisms (GCM) 10K type strain sequencing project: providing services to taxonomists for standard genome sequencing and annotation.</title>
        <authorList>
            <consortium name="The Broad Institute Genomics Platform"/>
            <consortium name="The Broad Institute Genome Sequencing Center for Infectious Disease"/>
            <person name="Wu L."/>
            <person name="Ma J."/>
        </authorList>
    </citation>
    <scope>NUCLEOTIDE SEQUENCE [LARGE SCALE GENOMIC DNA]</scope>
    <source>
        <strain evidence="5">JCM 9091</strain>
    </source>
</reference>